<dbReference type="EMBL" id="LR743605">
    <property type="protein sequence ID" value="CAA2634560.1"/>
    <property type="molecule type" value="Genomic_DNA"/>
</dbReference>
<reference evidence="2 3" key="1">
    <citation type="submission" date="2019-12" db="EMBL/GenBank/DDBJ databases">
        <authorList>
            <person name="Scholz U."/>
            <person name="Mascher M."/>
            <person name="Fiebig A."/>
        </authorList>
    </citation>
    <scope>NUCLEOTIDE SEQUENCE</scope>
</reference>
<feature type="compositionally biased region" description="Basic and acidic residues" evidence="1">
    <location>
        <begin position="1"/>
        <end position="11"/>
    </location>
</feature>
<dbReference type="Proteomes" id="UP001189122">
    <property type="component" value="Unassembled WGS sequence"/>
</dbReference>
<proteinExistence type="predicted"/>
<protein>
    <submittedName>
        <fullName evidence="2">Uncharacterized protein</fullName>
    </submittedName>
</protein>
<sequence>MARGGRREAAHEASGGGARGVGRRALGVGRRRTRRREMTPVIIHVTDEASSFRCGLE</sequence>
<evidence type="ECO:0000313" key="2">
    <source>
        <dbReference type="EMBL" id="CAA2634560.1"/>
    </source>
</evidence>
<feature type="region of interest" description="Disordered" evidence="1">
    <location>
        <begin position="1"/>
        <end position="33"/>
    </location>
</feature>
<gene>
    <name evidence="2" type="ORF">SI7747_18019967</name>
</gene>
<evidence type="ECO:0000313" key="3">
    <source>
        <dbReference type="Proteomes" id="UP001189122"/>
    </source>
</evidence>
<name>A0A7I8JTP3_SPIIN</name>
<organism evidence="2">
    <name type="scientific">Spirodela intermedia</name>
    <name type="common">Intermediate duckweed</name>
    <dbReference type="NCBI Taxonomy" id="51605"/>
    <lineage>
        <taxon>Eukaryota</taxon>
        <taxon>Viridiplantae</taxon>
        <taxon>Streptophyta</taxon>
        <taxon>Embryophyta</taxon>
        <taxon>Tracheophyta</taxon>
        <taxon>Spermatophyta</taxon>
        <taxon>Magnoliopsida</taxon>
        <taxon>Liliopsida</taxon>
        <taxon>Araceae</taxon>
        <taxon>Lemnoideae</taxon>
        <taxon>Spirodela</taxon>
    </lineage>
</organism>
<dbReference type="AlphaFoldDB" id="A0A7I8JTP3"/>
<dbReference type="EMBL" id="CACRZD030000018">
    <property type="protein sequence ID" value="CAA6673550.1"/>
    <property type="molecule type" value="Genomic_DNA"/>
</dbReference>
<accession>A0A7I8JTP3</accession>
<evidence type="ECO:0000256" key="1">
    <source>
        <dbReference type="SAM" id="MobiDB-lite"/>
    </source>
</evidence>
<keyword evidence="3" id="KW-1185">Reference proteome</keyword>